<accession>A0A9P6DQ47</accession>
<evidence type="ECO:0000313" key="1">
    <source>
        <dbReference type="EMBL" id="KAF9510741.1"/>
    </source>
</evidence>
<name>A0A9P6DQ47_9AGAM</name>
<dbReference type="EMBL" id="MU129011">
    <property type="protein sequence ID" value="KAF9510741.1"/>
    <property type="molecule type" value="Genomic_DNA"/>
</dbReference>
<evidence type="ECO:0000313" key="2">
    <source>
        <dbReference type="Proteomes" id="UP000886523"/>
    </source>
</evidence>
<dbReference type="AlphaFoldDB" id="A0A9P6DQ47"/>
<sequence length="73" mass="8146">MGILNISNEHSLRISHCPDILRLSRLFFERKSLSGSACASPCVAPVWLVLADYHRFPMHFFCLILPTLGFAAG</sequence>
<protein>
    <submittedName>
        <fullName evidence="1">Uncharacterized protein</fullName>
    </submittedName>
</protein>
<reference evidence="1" key="1">
    <citation type="journal article" date="2020" name="Nat. Commun.">
        <title>Large-scale genome sequencing of mycorrhizal fungi provides insights into the early evolution of symbiotic traits.</title>
        <authorList>
            <person name="Miyauchi S."/>
            <person name="Kiss E."/>
            <person name="Kuo A."/>
            <person name="Drula E."/>
            <person name="Kohler A."/>
            <person name="Sanchez-Garcia M."/>
            <person name="Morin E."/>
            <person name="Andreopoulos B."/>
            <person name="Barry K.W."/>
            <person name="Bonito G."/>
            <person name="Buee M."/>
            <person name="Carver A."/>
            <person name="Chen C."/>
            <person name="Cichocki N."/>
            <person name="Clum A."/>
            <person name="Culley D."/>
            <person name="Crous P.W."/>
            <person name="Fauchery L."/>
            <person name="Girlanda M."/>
            <person name="Hayes R.D."/>
            <person name="Keri Z."/>
            <person name="LaButti K."/>
            <person name="Lipzen A."/>
            <person name="Lombard V."/>
            <person name="Magnuson J."/>
            <person name="Maillard F."/>
            <person name="Murat C."/>
            <person name="Nolan M."/>
            <person name="Ohm R.A."/>
            <person name="Pangilinan J."/>
            <person name="Pereira M.F."/>
            <person name="Perotto S."/>
            <person name="Peter M."/>
            <person name="Pfister S."/>
            <person name="Riley R."/>
            <person name="Sitrit Y."/>
            <person name="Stielow J.B."/>
            <person name="Szollosi G."/>
            <person name="Zifcakova L."/>
            <person name="Stursova M."/>
            <person name="Spatafora J.W."/>
            <person name="Tedersoo L."/>
            <person name="Vaario L.M."/>
            <person name="Yamada A."/>
            <person name="Yan M."/>
            <person name="Wang P."/>
            <person name="Xu J."/>
            <person name="Bruns T."/>
            <person name="Baldrian P."/>
            <person name="Vilgalys R."/>
            <person name="Dunand C."/>
            <person name="Henrissat B."/>
            <person name="Grigoriev I.V."/>
            <person name="Hibbett D."/>
            <person name="Nagy L.G."/>
            <person name="Martin F.M."/>
        </authorList>
    </citation>
    <scope>NUCLEOTIDE SEQUENCE</scope>
    <source>
        <strain evidence="1">UP504</strain>
    </source>
</reference>
<dbReference type="Proteomes" id="UP000886523">
    <property type="component" value="Unassembled WGS sequence"/>
</dbReference>
<comment type="caution">
    <text evidence="1">The sequence shown here is derived from an EMBL/GenBank/DDBJ whole genome shotgun (WGS) entry which is preliminary data.</text>
</comment>
<keyword evidence="2" id="KW-1185">Reference proteome</keyword>
<gene>
    <name evidence="1" type="ORF">BS47DRAFT_46250</name>
</gene>
<organism evidence="1 2">
    <name type="scientific">Hydnum rufescens UP504</name>
    <dbReference type="NCBI Taxonomy" id="1448309"/>
    <lineage>
        <taxon>Eukaryota</taxon>
        <taxon>Fungi</taxon>
        <taxon>Dikarya</taxon>
        <taxon>Basidiomycota</taxon>
        <taxon>Agaricomycotina</taxon>
        <taxon>Agaricomycetes</taxon>
        <taxon>Cantharellales</taxon>
        <taxon>Hydnaceae</taxon>
        <taxon>Hydnum</taxon>
    </lineage>
</organism>
<proteinExistence type="predicted"/>